<accession>A0A7X1E714</accession>
<dbReference type="InterPro" id="IPR013830">
    <property type="entry name" value="SGNH_hydro"/>
</dbReference>
<dbReference type="GO" id="GO:0004622">
    <property type="term" value="F:phosphatidylcholine lysophospholipase activity"/>
    <property type="evidence" value="ECO:0007669"/>
    <property type="project" value="TreeGrafter"/>
</dbReference>
<keyword evidence="3" id="KW-1185">Reference proteome</keyword>
<evidence type="ECO:0000313" key="3">
    <source>
        <dbReference type="Proteomes" id="UP000525652"/>
    </source>
</evidence>
<gene>
    <name evidence="2" type="ORF">H5P30_15655</name>
</gene>
<dbReference type="RefSeq" id="WP_185693850.1">
    <property type="nucleotide sequence ID" value="NZ_JACHVA010000124.1"/>
</dbReference>
<dbReference type="EMBL" id="JACHVA010000124">
    <property type="protein sequence ID" value="MBC2603217.1"/>
    <property type="molecule type" value="Genomic_DNA"/>
</dbReference>
<dbReference type="InterPro" id="IPR036514">
    <property type="entry name" value="SGNH_hydro_sf"/>
</dbReference>
<dbReference type="Pfam" id="PF13472">
    <property type="entry name" value="Lipase_GDSL_2"/>
    <property type="match status" value="1"/>
</dbReference>
<sequence length="220" mass="24603">MKKILFQGDSITHAHRRPEEVNPAFQLGGGFAFLVAARLSRDYSDNGWEFINQGECGHGVRDLVSRWEADALAHAPDVLSLLVGINDTVKAMRGHKGVDDVEFASAYRQLLEGFSSPPVSFLLEPFLLETGDVTSEWRSHIRPRQEAIRQIAEESGQVFVPLQERFDEVARTTPAERWLVDGFHPTHTGFQLIADAWLEAFSGRFPMLSALSEEADVVAR</sequence>
<dbReference type="PANTHER" id="PTHR30383:SF5">
    <property type="entry name" value="SGNH HYDROLASE-TYPE ESTERASE DOMAIN-CONTAINING PROTEIN"/>
    <property type="match status" value="1"/>
</dbReference>
<dbReference type="AlphaFoldDB" id="A0A7X1E714"/>
<dbReference type="InterPro" id="IPR051532">
    <property type="entry name" value="Ester_Hydrolysis_Enzymes"/>
</dbReference>
<dbReference type="SUPFAM" id="SSF52266">
    <property type="entry name" value="SGNH hydrolase"/>
    <property type="match status" value="1"/>
</dbReference>
<dbReference type="Gene3D" id="3.40.50.1110">
    <property type="entry name" value="SGNH hydrolase"/>
    <property type="match status" value="1"/>
</dbReference>
<dbReference type="Proteomes" id="UP000525652">
    <property type="component" value="Unassembled WGS sequence"/>
</dbReference>
<evidence type="ECO:0000259" key="1">
    <source>
        <dbReference type="Pfam" id="PF13472"/>
    </source>
</evidence>
<dbReference type="PANTHER" id="PTHR30383">
    <property type="entry name" value="THIOESTERASE 1/PROTEASE 1/LYSOPHOSPHOLIPASE L1"/>
    <property type="match status" value="1"/>
</dbReference>
<keyword evidence="2" id="KW-0378">Hydrolase</keyword>
<protein>
    <submittedName>
        <fullName evidence="2">SGNH/GDSL hydrolase family protein</fullName>
    </submittedName>
</protein>
<reference evidence="2 3" key="1">
    <citation type="submission" date="2020-07" db="EMBL/GenBank/DDBJ databases">
        <authorList>
            <person name="Feng X."/>
        </authorList>
    </citation>
    <scope>NUCLEOTIDE SEQUENCE [LARGE SCALE GENOMIC DNA]</scope>
    <source>
        <strain evidence="2 3">JCM14086</strain>
    </source>
</reference>
<organism evidence="2 3">
    <name type="scientific">Puniceicoccus vermicola</name>
    <dbReference type="NCBI Taxonomy" id="388746"/>
    <lineage>
        <taxon>Bacteria</taxon>
        <taxon>Pseudomonadati</taxon>
        <taxon>Verrucomicrobiota</taxon>
        <taxon>Opitutia</taxon>
        <taxon>Puniceicoccales</taxon>
        <taxon>Puniceicoccaceae</taxon>
        <taxon>Puniceicoccus</taxon>
    </lineage>
</organism>
<proteinExistence type="predicted"/>
<evidence type="ECO:0000313" key="2">
    <source>
        <dbReference type="EMBL" id="MBC2603217.1"/>
    </source>
</evidence>
<dbReference type="CDD" id="cd01834">
    <property type="entry name" value="SGNH_hydrolase_like_2"/>
    <property type="match status" value="1"/>
</dbReference>
<comment type="caution">
    <text evidence="2">The sequence shown here is derived from an EMBL/GenBank/DDBJ whole genome shotgun (WGS) entry which is preliminary data.</text>
</comment>
<name>A0A7X1E714_9BACT</name>
<feature type="domain" description="SGNH hydrolase-type esterase" evidence="1">
    <location>
        <begin position="8"/>
        <end position="191"/>
    </location>
</feature>